<dbReference type="Proteomes" id="UP000036700">
    <property type="component" value="Chromosome"/>
</dbReference>
<dbReference type="InterPro" id="IPR005624">
    <property type="entry name" value="PduO/GlcC-like"/>
</dbReference>
<dbReference type="PATRIC" id="fig|445709.3.peg.1870"/>
<dbReference type="InterPro" id="IPR052517">
    <property type="entry name" value="GlcG_carb_metab_protein"/>
</dbReference>
<dbReference type="RefSeq" id="WP_047214108.1">
    <property type="nucleotide sequence ID" value="NZ_CP011568.3"/>
</dbReference>
<evidence type="ECO:0008006" key="3">
    <source>
        <dbReference type="Google" id="ProtNLM"/>
    </source>
</evidence>
<name>A0A0G3EMH6_9BURK</name>
<keyword evidence="2" id="KW-1185">Reference proteome</keyword>
<accession>A0A0G3EMH6</accession>
<dbReference type="Pfam" id="PF03928">
    <property type="entry name" value="HbpS-like"/>
    <property type="match status" value="1"/>
</dbReference>
<evidence type="ECO:0000313" key="2">
    <source>
        <dbReference type="Proteomes" id="UP000036700"/>
    </source>
</evidence>
<sequence>MQTRSMLTLEDARRMAEAAAAEAVRHQWPVTIAICDDGGHLLWLQRLDGASPISAEIAAGKARTAGVSRRPSKAFEEMVNQGRYAALSMPITALEGGEPVIVDGTCIGAVGVSGVKPGQDAQVAQAGVAALLAPQAKAAA</sequence>
<dbReference type="STRING" id="445709.ABW99_08740"/>
<dbReference type="InterPro" id="IPR038084">
    <property type="entry name" value="PduO/GlcC-like_sf"/>
</dbReference>
<protein>
    <recommendedName>
        <fullName evidence="3">GlcG protein</fullName>
    </recommendedName>
</protein>
<dbReference type="Gene3D" id="3.30.450.150">
    <property type="entry name" value="Haem-degrading domain"/>
    <property type="match status" value="1"/>
</dbReference>
<gene>
    <name evidence="1" type="ORF">ABW99_08740</name>
</gene>
<dbReference type="SUPFAM" id="SSF143744">
    <property type="entry name" value="GlcG-like"/>
    <property type="match status" value="1"/>
</dbReference>
<dbReference type="OrthoDB" id="9800768at2"/>
<dbReference type="AlphaFoldDB" id="A0A0G3EMH6"/>
<dbReference type="KEGG" id="ptx:ABW99_08740"/>
<reference evidence="2" key="1">
    <citation type="submission" date="2015-06" db="EMBL/GenBank/DDBJ databases">
        <authorList>
            <person name="Lim Y.L."/>
            <person name="Ee R."/>
            <person name="Yong D."/>
            <person name="How K.Y."/>
            <person name="Yin W.F."/>
            <person name="Chan K.G."/>
        </authorList>
    </citation>
    <scope>NUCLEOTIDE SEQUENCE [LARGE SCALE GENOMIC DNA]</scope>
    <source>
        <strain evidence="2">DSM 25325</strain>
    </source>
</reference>
<evidence type="ECO:0000313" key="1">
    <source>
        <dbReference type="EMBL" id="AKJ68288.1"/>
    </source>
</evidence>
<dbReference type="PANTHER" id="PTHR34309:SF1">
    <property type="entry name" value="PROTEIN GLCG"/>
    <property type="match status" value="1"/>
</dbReference>
<dbReference type="PANTHER" id="PTHR34309">
    <property type="entry name" value="SLR1406 PROTEIN"/>
    <property type="match status" value="1"/>
</dbReference>
<dbReference type="EMBL" id="CP011568">
    <property type="protein sequence ID" value="AKJ68288.1"/>
    <property type="molecule type" value="Genomic_DNA"/>
</dbReference>
<proteinExistence type="predicted"/>
<organism evidence="1 2">
    <name type="scientific">Pandoraea thiooxydans</name>
    <dbReference type="NCBI Taxonomy" id="445709"/>
    <lineage>
        <taxon>Bacteria</taxon>
        <taxon>Pseudomonadati</taxon>
        <taxon>Pseudomonadota</taxon>
        <taxon>Betaproteobacteria</taxon>
        <taxon>Burkholderiales</taxon>
        <taxon>Burkholderiaceae</taxon>
        <taxon>Pandoraea</taxon>
    </lineage>
</organism>